<feature type="compositionally biased region" description="Basic and acidic residues" evidence="2">
    <location>
        <begin position="146"/>
        <end position="161"/>
    </location>
</feature>
<dbReference type="SMART" id="SM01088">
    <property type="entry name" value="Col_cuticle_N"/>
    <property type="match status" value="1"/>
</dbReference>
<keyword evidence="3" id="KW-1133">Transmembrane helix</keyword>
<evidence type="ECO:0000259" key="4">
    <source>
        <dbReference type="SMART" id="SM01088"/>
    </source>
</evidence>
<dbReference type="GO" id="GO:0042302">
    <property type="term" value="F:structural constituent of cuticle"/>
    <property type="evidence" value="ECO:0007669"/>
    <property type="project" value="InterPro"/>
</dbReference>
<gene>
    <name evidence="5" type="ORF">TCNE_LOCUS7071</name>
</gene>
<keyword evidence="6" id="KW-1185">Reference proteome</keyword>
<evidence type="ECO:0000313" key="7">
    <source>
        <dbReference type="WBParaSite" id="TCNE_0000707101-mRNA-1"/>
    </source>
</evidence>
<dbReference type="InterPro" id="IPR002486">
    <property type="entry name" value="Col_cuticle_N"/>
</dbReference>
<dbReference type="WBParaSite" id="TCNE_0000707101-mRNA-1">
    <property type="protein sequence ID" value="TCNE_0000707101-mRNA-1"/>
    <property type="gene ID" value="TCNE_0000707101"/>
</dbReference>
<evidence type="ECO:0000256" key="3">
    <source>
        <dbReference type="SAM" id="Phobius"/>
    </source>
</evidence>
<reference evidence="7" key="1">
    <citation type="submission" date="2016-06" db="UniProtKB">
        <authorList>
            <consortium name="WormBaseParasite"/>
        </authorList>
    </citation>
    <scope>IDENTIFICATION</scope>
</reference>
<evidence type="ECO:0000313" key="5">
    <source>
        <dbReference type="EMBL" id="VDM38392.1"/>
    </source>
</evidence>
<feature type="region of interest" description="Disordered" evidence="2">
    <location>
        <begin position="136"/>
        <end position="211"/>
    </location>
</feature>
<keyword evidence="3" id="KW-0472">Membrane</keyword>
<feature type="domain" description="Nematode cuticle collagen N-terminal" evidence="4">
    <location>
        <begin position="14"/>
        <end position="66"/>
    </location>
</feature>
<evidence type="ECO:0000256" key="2">
    <source>
        <dbReference type="SAM" id="MobiDB-lite"/>
    </source>
</evidence>
<evidence type="ECO:0000313" key="6">
    <source>
        <dbReference type="Proteomes" id="UP000050794"/>
    </source>
</evidence>
<feature type="transmembrane region" description="Helical" evidence="3">
    <location>
        <begin position="15"/>
        <end position="38"/>
    </location>
</feature>
<organism evidence="6 7">
    <name type="scientific">Toxocara canis</name>
    <name type="common">Canine roundworm</name>
    <dbReference type="NCBI Taxonomy" id="6265"/>
    <lineage>
        <taxon>Eukaryota</taxon>
        <taxon>Metazoa</taxon>
        <taxon>Ecdysozoa</taxon>
        <taxon>Nematoda</taxon>
        <taxon>Chromadorea</taxon>
        <taxon>Rhabditida</taxon>
        <taxon>Spirurina</taxon>
        <taxon>Ascaridomorpha</taxon>
        <taxon>Ascaridoidea</taxon>
        <taxon>Toxocaridae</taxon>
        <taxon>Toxocara</taxon>
    </lineage>
</organism>
<dbReference type="PANTHER" id="PTHR24637:SF286">
    <property type="entry name" value="CUTICLE COLLAGEN 6"/>
    <property type="match status" value="1"/>
</dbReference>
<reference evidence="5 6" key="2">
    <citation type="submission" date="2018-11" db="EMBL/GenBank/DDBJ databases">
        <authorList>
            <consortium name="Pathogen Informatics"/>
        </authorList>
    </citation>
    <scope>NUCLEOTIDE SEQUENCE [LARGE SCALE GENOMIC DNA]</scope>
</reference>
<dbReference type="Proteomes" id="UP000050794">
    <property type="component" value="Unassembled WGS sequence"/>
</dbReference>
<dbReference type="AlphaFoldDB" id="A0A183UF01"/>
<accession>A0A183UF01</accession>
<name>A0A183UF01_TOXCA</name>
<feature type="region of interest" description="Disordered" evidence="2">
    <location>
        <begin position="243"/>
        <end position="330"/>
    </location>
</feature>
<dbReference type="PANTHER" id="PTHR24637">
    <property type="entry name" value="COLLAGEN"/>
    <property type="match status" value="1"/>
</dbReference>
<keyword evidence="1" id="KW-0677">Repeat</keyword>
<proteinExistence type="predicted"/>
<protein>
    <submittedName>
        <fullName evidence="7">Col_cuticle_N domain-containing protein</fullName>
    </submittedName>
</protein>
<feature type="compositionally biased region" description="Pro residues" evidence="2">
    <location>
        <begin position="179"/>
        <end position="197"/>
    </location>
</feature>
<dbReference type="EMBL" id="UYWY01019607">
    <property type="protein sequence ID" value="VDM38392.1"/>
    <property type="molecule type" value="Genomic_DNA"/>
</dbReference>
<evidence type="ECO:0000256" key="1">
    <source>
        <dbReference type="ARBA" id="ARBA00022737"/>
    </source>
</evidence>
<keyword evidence="3" id="KW-0812">Transmembrane</keyword>
<dbReference type="Pfam" id="PF01484">
    <property type="entry name" value="Col_cuticle_N"/>
    <property type="match status" value="1"/>
</dbReference>
<sequence>MVRNESDEQRHMRRIAFVAIVVSTAAVIASVVTLPMLYRYVQSLESHLIVETDYCKSRSRDMWYEMRALQVGTTRQPNRVKRGWLFGQWLPEGSLTNGRVASGYGGYGAAGTQSPLVNSEADFFNACCTCHQGPAGPPGMEGDPGDDGKDGPRGRDGKNGRDGLAISAEQKQPCIICPAGPPGPPGGIGPKGPPGPKGSPGENGADGEKGEDAIRDQPVMCCWYFATTAYTYIRPFQGLPGQPGVMGRSGHPGPPGPRGAPGRVIYIVGSQGPVGPKGKKGERGATGPPGPDGVSYPGPPGERGEPGRNGVEGRPGPVGPPGPKGPDGIKGGCEHCPGKNGLSCIVAIS</sequence>